<evidence type="ECO:0000313" key="2">
    <source>
        <dbReference type="EMBL" id="GGA07584.1"/>
    </source>
</evidence>
<dbReference type="EMBL" id="BMKA01000001">
    <property type="protein sequence ID" value="GGA07584.1"/>
    <property type="molecule type" value="Genomic_DNA"/>
</dbReference>
<keyword evidence="1" id="KW-0472">Membrane</keyword>
<feature type="transmembrane region" description="Helical" evidence="1">
    <location>
        <begin position="43"/>
        <end position="60"/>
    </location>
</feature>
<reference evidence="2" key="1">
    <citation type="journal article" date="2014" name="Int. J. Syst. Evol. Microbiol.">
        <title>Complete genome sequence of Corynebacterium casei LMG S-19264T (=DSM 44701T), isolated from a smear-ripened cheese.</title>
        <authorList>
            <consortium name="US DOE Joint Genome Institute (JGI-PGF)"/>
            <person name="Walter F."/>
            <person name="Albersmeier A."/>
            <person name="Kalinowski J."/>
            <person name="Ruckert C."/>
        </authorList>
    </citation>
    <scope>NUCLEOTIDE SEQUENCE</scope>
    <source>
        <strain evidence="2">CGMCC 1.15880</strain>
    </source>
</reference>
<keyword evidence="1" id="KW-1133">Transmembrane helix</keyword>
<organism evidence="2 3">
    <name type="scientific">Neptunicoccus cionae</name>
    <dbReference type="NCBI Taxonomy" id="2035344"/>
    <lineage>
        <taxon>Bacteria</taxon>
        <taxon>Pseudomonadati</taxon>
        <taxon>Pseudomonadota</taxon>
        <taxon>Alphaproteobacteria</taxon>
        <taxon>Rhodobacterales</taxon>
        <taxon>Paracoccaceae</taxon>
        <taxon>Neptunicoccus</taxon>
    </lineage>
</organism>
<gene>
    <name evidence="2" type="ORF">GCM10011498_04280</name>
</gene>
<accession>A0A916QRY8</accession>
<evidence type="ECO:0000256" key="1">
    <source>
        <dbReference type="SAM" id="Phobius"/>
    </source>
</evidence>
<reference evidence="2" key="2">
    <citation type="submission" date="2020-09" db="EMBL/GenBank/DDBJ databases">
        <authorList>
            <person name="Sun Q."/>
            <person name="Zhou Y."/>
        </authorList>
    </citation>
    <scope>NUCLEOTIDE SEQUENCE</scope>
    <source>
        <strain evidence="2">CGMCC 1.15880</strain>
    </source>
</reference>
<evidence type="ECO:0000313" key="3">
    <source>
        <dbReference type="Proteomes" id="UP000628017"/>
    </source>
</evidence>
<dbReference type="AlphaFoldDB" id="A0A916QRY8"/>
<keyword evidence="3" id="KW-1185">Reference proteome</keyword>
<protein>
    <submittedName>
        <fullName evidence="2">Uncharacterized protein</fullName>
    </submittedName>
</protein>
<proteinExistence type="predicted"/>
<feature type="transmembrane region" description="Helical" evidence="1">
    <location>
        <begin position="18"/>
        <end position="37"/>
    </location>
</feature>
<comment type="caution">
    <text evidence="2">The sequence shown here is derived from an EMBL/GenBank/DDBJ whole genome shotgun (WGS) entry which is preliminary data.</text>
</comment>
<sequence>MENEDVIATLKPSLGRRWFGALSLGALGLVLILAVFYKPPEVFALRIIMPLLGALFIWQAQWNLRVTSNALHLTRQGLFDNEGNQICALYNMREVDRGVFAFKPSNGFLVRLVEPEPKGWAPGLYWRLGKRLGIGGATNPAQNKAMAEAIEMLIMERVLGPELA</sequence>
<dbReference type="RefSeq" id="WP_188670458.1">
    <property type="nucleotide sequence ID" value="NZ_BMKA01000001.1"/>
</dbReference>
<keyword evidence="1" id="KW-0812">Transmembrane</keyword>
<name>A0A916QRY8_9RHOB</name>
<dbReference type="Proteomes" id="UP000628017">
    <property type="component" value="Unassembled WGS sequence"/>
</dbReference>